<name>A0A2T1DVP6_9CYAN</name>
<dbReference type="OrthoDB" id="5472311at2"/>
<evidence type="ECO:0000313" key="2">
    <source>
        <dbReference type="Proteomes" id="UP000239576"/>
    </source>
</evidence>
<reference evidence="2" key="1">
    <citation type="submission" date="2018-02" db="EMBL/GenBank/DDBJ databases">
        <authorList>
            <person name="Moore K."/>
            <person name="Momper L."/>
        </authorList>
    </citation>
    <scope>NUCLEOTIDE SEQUENCE [LARGE SCALE GENOMIC DNA]</scope>
    <source>
        <strain evidence="2">ULC18</strain>
    </source>
</reference>
<reference evidence="1 2" key="2">
    <citation type="submission" date="2018-03" db="EMBL/GenBank/DDBJ databases">
        <title>The ancient ancestry and fast evolution of plastids.</title>
        <authorList>
            <person name="Moore K.R."/>
            <person name="Magnabosco C."/>
            <person name="Momper L."/>
            <person name="Gold D.A."/>
            <person name="Bosak T."/>
            <person name="Fournier G.P."/>
        </authorList>
    </citation>
    <scope>NUCLEOTIDE SEQUENCE [LARGE SCALE GENOMIC DNA]</scope>
    <source>
        <strain evidence="1 2">ULC18</strain>
    </source>
</reference>
<dbReference type="EMBL" id="PVWK01000144">
    <property type="protein sequence ID" value="PSB24454.1"/>
    <property type="molecule type" value="Genomic_DNA"/>
</dbReference>
<comment type="caution">
    <text evidence="1">The sequence shown here is derived from an EMBL/GenBank/DDBJ whole genome shotgun (WGS) entry which is preliminary data.</text>
</comment>
<organism evidence="1 2">
    <name type="scientific">Stenomitos frigidus ULC18</name>
    <dbReference type="NCBI Taxonomy" id="2107698"/>
    <lineage>
        <taxon>Bacteria</taxon>
        <taxon>Bacillati</taxon>
        <taxon>Cyanobacteriota</taxon>
        <taxon>Cyanophyceae</taxon>
        <taxon>Leptolyngbyales</taxon>
        <taxon>Leptolyngbyaceae</taxon>
        <taxon>Stenomitos</taxon>
    </lineage>
</organism>
<sequence length="369" mass="42265">MSDSDDLELSPTQNPYFSQRSQRLESLPYPVYFVTGDPKWHALIANPDFVADDSLYELCTTGHDIWSAQVFLDLKTRGLDVHLVPHAVPGKICVIPYYYLTPKDWLFKSYVLACQYDTPSPVLCNQQTVMNHLQVQSKHHHYLPHRPQPSLKPRQVSRGARLENLVFKGHSYNLAEPFRSLEFLAALDTVGVRLVMSTENAQTAFLDWADYTQADAMIAVRNNTLYDIALKPALKLVNAWFAGCPAILGPEPAYQAIRRSELDYFEVRTPKEAIAALKQLKANPKLYQAMVENGFQRAHEHTADQVALLWRNLLAGPIAVGYEHWLRESPWQQQVVRPVLYGWQILAHQQQANQYKRKIRYGKRVLDLA</sequence>
<gene>
    <name evidence="1" type="ORF">C7B82_27065</name>
</gene>
<protein>
    <recommendedName>
        <fullName evidence="3">Glycosyltransferase</fullName>
    </recommendedName>
</protein>
<accession>A0A2T1DVP6</accession>
<dbReference type="Gene3D" id="3.40.50.2000">
    <property type="entry name" value="Glycogen Phosphorylase B"/>
    <property type="match status" value="1"/>
</dbReference>
<dbReference type="SUPFAM" id="SSF53756">
    <property type="entry name" value="UDP-Glycosyltransferase/glycogen phosphorylase"/>
    <property type="match status" value="1"/>
</dbReference>
<dbReference type="RefSeq" id="WP_106259983.1">
    <property type="nucleotide sequence ID" value="NZ_CAWNSW010000093.1"/>
</dbReference>
<keyword evidence="2" id="KW-1185">Reference proteome</keyword>
<dbReference type="Proteomes" id="UP000239576">
    <property type="component" value="Unassembled WGS sequence"/>
</dbReference>
<proteinExistence type="predicted"/>
<evidence type="ECO:0000313" key="1">
    <source>
        <dbReference type="EMBL" id="PSB24454.1"/>
    </source>
</evidence>
<evidence type="ECO:0008006" key="3">
    <source>
        <dbReference type="Google" id="ProtNLM"/>
    </source>
</evidence>
<dbReference type="AlphaFoldDB" id="A0A2T1DVP6"/>